<keyword evidence="4 6" id="KW-1133">Transmembrane helix</keyword>
<feature type="transmembrane region" description="Helical" evidence="6">
    <location>
        <begin position="66"/>
        <end position="84"/>
    </location>
</feature>
<dbReference type="NCBIfam" id="TIGR00784">
    <property type="entry name" value="citMHS"/>
    <property type="match status" value="1"/>
</dbReference>
<keyword evidence="2" id="KW-0813">Transport</keyword>
<feature type="transmembrane region" description="Helical" evidence="6">
    <location>
        <begin position="246"/>
        <end position="266"/>
    </location>
</feature>
<sequence>MHGEVLLGVMGILMIATIVWALIQSKTNPVPIFVIVPIIAAVIVGFGPQDIFEFIKVGVSKTWSTAVLFIFSIVFFSLMGDVGLFDPMVNWLAKKAGNNIMAVTIATSLIAVIAHMDGALASTLLITIPAMLPVYKKLHIRPVTLLVIIGAAMSIMNLVPWGGPVARTGVVLNADVNALWQELIPLQGIGLVILVVFAGYMGMVEKRRGAGLNPTGEAALLDSTIDEGDNIGPSQADFDEMKRPKLIWVNLIITLGVIGLLCFTKIPLYGAFMLGLALALIINFPGAKAQSKAIKMHADTALTMPMILLASGVFLGVLSGTKMMESMATLLIGLVPEAIGGHLQTVFGILGVPIGMLLGTDSYFFGLLPLAISVGENFGVDGHNMAMAMLISKNYGVLVTPHAATTFLACGLAGVEIKDMLKFCAPRLFILSLISLATGAMLGLFTI</sequence>
<feature type="transmembrane region" description="Helical" evidence="6">
    <location>
        <begin position="301"/>
        <end position="321"/>
    </location>
</feature>
<evidence type="ECO:0000259" key="7">
    <source>
        <dbReference type="Pfam" id="PF03600"/>
    </source>
</evidence>
<dbReference type="InterPro" id="IPR014738">
    <property type="entry name" value="Citrate_transporter"/>
</dbReference>
<proteinExistence type="predicted"/>
<dbReference type="PANTHER" id="PTHR30354">
    <property type="entry name" value="GNT FAMILY GLUCONATE TRANSPORTER"/>
    <property type="match status" value="1"/>
</dbReference>
<dbReference type="InterPro" id="IPR004680">
    <property type="entry name" value="Cit_transptr-like_dom"/>
</dbReference>
<organism evidence="8 9">
    <name type="scientific">Veillonella absiana</name>
    <dbReference type="NCBI Taxonomy" id="3079305"/>
    <lineage>
        <taxon>Bacteria</taxon>
        <taxon>Bacillati</taxon>
        <taxon>Bacillota</taxon>
        <taxon>Negativicutes</taxon>
        <taxon>Veillonellales</taxon>
        <taxon>Veillonellaceae</taxon>
        <taxon>Veillonella</taxon>
    </lineage>
</organism>
<feature type="transmembrane region" description="Helical" evidence="6">
    <location>
        <begin position="6"/>
        <end position="23"/>
    </location>
</feature>
<keyword evidence="5 6" id="KW-0472">Membrane</keyword>
<feature type="transmembrane region" description="Helical" evidence="6">
    <location>
        <begin position="96"/>
        <end position="113"/>
    </location>
</feature>
<evidence type="ECO:0000313" key="9">
    <source>
        <dbReference type="Proteomes" id="UP001272515"/>
    </source>
</evidence>
<feature type="transmembrane region" description="Helical" evidence="6">
    <location>
        <begin position="183"/>
        <end position="203"/>
    </location>
</feature>
<dbReference type="EMBL" id="JAWJZB010000009">
    <property type="protein sequence ID" value="MDV5088767.1"/>
    <property type="molecule type" value="Genomic_DNA"/>
</dbReference>
<keyword evidence="3 6" id="KW-0812">Transmembrane</keyword>
<dbReference type="Proteomes" id="UP001272515">
    <property type="component" value="Unassembled WGS sequence"/>
</dbReference>
<name>A0ABU3ZA07_9FIRM</name>
<comment type="caution">
    <text evidence="8">The sequence shown here is derived from an EMBL/GenBank/DDBJ whole genome shotgun (WGS) entry which is preliminary data.</text>
</comment>
<reference evidence="8 9" key="1">
    <citation type="submission" date="2023-10" db="EMBL/GenBank/DDBJ databases">
        <title>Veillonella sp. nov., isolated from a pig farm feces dump.</title>
        <authorList>
            <person name="Chang Y.-H."/>
        </authorList>
    </citation>
    <scope>NUCLEOTIDE SEQUENCE [LARGE SCALE GENOMIC DNA]</scope>
    <source>
        <strain evidence="8 9">YH-vei2233</strain>
    </source>
</reference>
<feature type="transmembrane region" description="Helical" evidence="6">
    <location>
        <begin position="30"/>
        <end position="46"/>
    </location>
</feature>
<evidence type="ECO:0000256" key="1">
    <source>
        <dbReference type="ARBA" id="ARBA00004141"/>
    </source>
</evidence>
<feature type="transmembrane region" description="Helical" evidence="6">
    <location>
        <begin position="357"/>
        <end position="375"/>
    </location>
</feature>
<evidence type="ECO:0000256" key="3">
    <source>
        <dbReference type="ARBA" id="ARBA00022692"/>
    </source>
</evidence>
<feature type="transmembrane region" description="Helical" evidence="6">
    <location>
        <begin position="142"/>
        <end position="163"/>
    </location>
</feature>
<evidence type="ECO:0000313" key="8">
    <source>
        <dbReference type="EMBL" id="MDV5088767.1"/>
    </source>
</evidence>
<dbReference type="RefSeq" id="WP_317330174.1">
    <property type="nucleotide sequence ID" value="NZ_JAWJZA010000008.1"/>
</dbReference>
<feature type="domain" description="Citrate transporter-like" evidence="7">
    <location>
        <begin position="30"/>
        <end position="391"/>
    </location>
</feature>
<feature type="transmembrane region" description="Helical" evidence="6">
    <location>
        <begin position="427"/>
        <end position="445"/>
    </location>
</feature>
<feature type="transmembrane region" description="Helical" evidence="6">
    <location>
        <begin position="272"/>
        <end position="289"/>
    </location>
</feature>
<evidence type="ECO:0000256" key="6">
    <source>
        <dbReference type="SAM" id="Phobius"/>
    </source>
</evidence>
<dbReference type="PANTHER" id="PTHR30354:SF26">
    <property type="entry name" value="TRANSPORTER, PUTATIVE-RELATED"/>
    <property type="match status" value="1"/>
</dbReference>
<evidence type="ECO:0000256" key="5">
    <source>
        <dbReference type="ARBA" id="ARBA00023136"/>
    </source>
</evidence>
<protein>
    <submittedName>
        <fullName evidence="8">Citrate:proton symporter</fullName>
    </submittedName>
</protein>
<keyword evidence="9" id="KW-1185">Reference proteome</keyword>
<comment type="subcellular location">
    <subcellularLocation>
        <location evidence="1">Membrane</location>
        <topology evidence="1">Multi-pass membrane protein</topology>
    </subcellularLocation>
</comment>
<dbReference type="InterPro" id="IPR003474">
    <property type="entry name" value="Glcn_transporter"/>
</dbReference>
<feature type="transmembrane region" description="Helical" evidence="6">
    <location>
        <begin position="395"/>
        <end position="415"/>
    </location>
</feature>
<accession>A0ABU3ZA07</accession>
<evidence type="ECO:0000256" key="2">
    <source>
        <dbReference type="ARBA" id="ARBA00022448"/>
    </source>
</evidence>
<gene>
    <name evidence="8" type="ORF">RVY80_07940</name>
</gene>
<feature type="transmembrane region" description="Helical" evidence="6">
    <location>
        <begin position="119"/>
        <end position="135"/>
    </location>
</feature>
<dbReference type="Pfam" id="PF03600">
    <property type="entry name" value="CitMHS"/>
    <property type="match status" value="1"/>
</dbReference>
<evidence type="ECO:0000256" key="4">
    <source>
        <dbReference type="ARBA" id="ARBA00022989"/>
    </source>
</evidence>